<sequence>MVLCCCAANNDNYKLQVRDWIIEGQYSLTDPGESMIDKASIKFGRLGKPSTNLPSTHSSFPCFGTAPTCEVHPDPVLLRTVLSFAFPGRKHISSCVHVPICS</sequence>
<name>A0A2K1XJY1_POPTR</name>
<dbReference type="Proteomes" id="UP000006729">
    <property type="component" value="Chromosome 15"/>
</dbReference>
<dbReference type="EMBL" id="CM009304">
    <property type="protein sequence ID" value="PNT01078.1"/>
    <property type="molecule type" value="Genomic_DNA"/>
</dbReference>
<gene>
    <name evidence="1" type="ORF">POPTR_015G081600</name>
</gene>
<accession>A0A2K1XJY1</accession>
<dbReference type="AlphaFoldDB" id="A0A2K1XJY1"/>
<reference evidence="1 2" key="1">
    <citation type="journal article" date="2006" name="Science">
        <title>The genome of black cottonwood, Populus trichocarpa (Torr. &amp; Gray).</title>
        <authorList>
            <person name="Tuskan G.A."/>
            <person name="Difazio S."/>
            <person name="Jansson S."/>
            <person name="Bohlmann J."/>
            <person name="Grigoriev I."/>
            <person name="Hellsten U."/>
            <person name="Putnam N."/>
            <person name="Ralph S."/>
            <person name="Rombauts S."/>
            <person name="Salamov A."/>
            <person name="Schein J."/>
            <person name="Sterck L."/>
            <person name="Aerts A."/>
            <person name="Bhalerao R.R."/>
            <person name="Bhalerao R.P."/>
            <person name="Blaudez D."/>
            <person name="Boerjan W."/>
            <person name="Brun A."/>
            <person name="Brunner A."/>
            <person name="Busov V."/>
            <person name="Campbell M."/>
            <person name="Carlson J."/>
            <person name="Chalot M."/>
            <person name="Chapman J."/>
            <person name="Chen G.L."/>
            <person name="Cooper D."/>
            <person name="Coutinho P.M."/>
            <person name="Couturier J."/>
            <person name="Covert S."/>
            <person name="Cronk Q."/>
            <person name="Cunningham R."/>
            <person name="Davis J."/>
            <person name="Degroeve S."/>
            <person name="Dejardin A."/>
            <person name="Depamphilis C."/>
            <person name="Detter J."/>
            <person name="Dirks B."/>
            <person name="Dubchak I."/>
            <person name="Duplessis S."/>
            <person name="Ehlting J."/>
            <person name="Ellis B."/>
            <person name="Gendler K."/>
            <person name="Goodstein D."/>
            <person name="Gribskov M."/>
            <person name="Grimwood J."/>
            <person name="Groover A."/>
            <person name="Gunter L."/>
            <person name="Hamberger B."/>
            <person name="Heinze B."/>
            <person name="Helariutta Y."/>
            <person name="Henrissat B."/>
            <person name="Holligan D."/>
            <person name="Holt R."/>
            <person name="Huang W."/>
            <person name="Islam-Faridi N."/>
            <person name="Jones S."/>
            <person name="Jones-Rhoades M."/>
            <person name="Jorgensen R."/>
            <person name="Joshi C."/>
            <person name="Kangasjarvi J."/>
            <person name="Karlsson J."/>
            <person name="Kelleher C."/>
            <person name="Kirkpatrick R."/>
            <person name="Kirst M."/>
            <person name="Kohler A."/>
            <person name="Kalluri U."/>
            <person name="Larimer F."/>
            <person name="Leebens-Mack J."/>
            <person name="Leple J.C."/>
            <person name="Locascio P."/>
            <person name="Lou Y."/>
            <person name="Lucas S."/>
            <person name="Martin F."/>
            <person name="Montanini B."/>
            <person name="Napoli C."/>
            <person name="Nelson D.R."/>
            <person name="Nelson C."/>
            <person name="Nieminen K."/>
            <person name="Nilsson O."/>
            <person name="Pereda V."/>
            <person name="Peter G."/>
            <person name="Philippe R."/>
            <person name="Pilate G."/>
            <person name="Poliakov A."/>
            <person name="Razumovskaya J."/>
            <person name="Richardson P."/>
            <person name="Rinaldi C."/>
            <person name="Ritland K."/>
            <person name="Rouze P."/>
            <person name="Ryaboy D."/>
            <person name="Schmutz J."/>
            <person name="Schrader J."/>
            <person name="Segerman B."/>
            <person name="Shin H."/>
            <person name="Siddiqui A."/>
            <person name="Sterky F."/>
            <person name="Terry A."/>
            <person name="Tsai C.J."/>
            <person name="Uberbacher E."/>
            <person name="Unneberg P."/>
            <person name="Vahala J."/>
            <person name="Wall K."/>
            <person name="Wessler S."/>
            <person name="Yang G."/>
            <person name="Yin T."/>
            <person name="Douglas C."/>
            <person name="Marra M."/>
            <person name="Sandberg G."/>
            <person name="Van de Peer Y."/>
            <person name="Rokhsar D."/>
        </authorList>
    </citation>
    <scope>NUCLEOTIDE SEQUENCE [LARGE SCALE GENOMIC DNA]</scope>
    <source>
        <strain evidence="2">cv. Nisqually</strain>
    </source>
</reference>
<dbReference type="InParanoid" id="A0A2K1XJY1"/>
<organism evidence="1 2">
    <name type="scientific">Populus trichocarpa</name>
    <name type="common">Western balsam poplar</name>
    <name type="synonym">Populus balsamifera subsp. trichocarpa</name>
    <dbReference type="NCBI Taxonomy" id="3694"/>
    <lineage>
        <taxon>Eukaryota</taxon>
        <taxon>Viridiplantae</taxon>
        <taxon>Streptophyta</taxon>
        <taxon>Embryophyta</taxon>
        <taxon>Tracheophyta</taxon>
        <taxon>Spermatophyta</taxon>
        <taxon>Magnoliopsida</taxon>
        <taxon>eudicotyledons</taxon>
        <taxon>Gunneridae</taxon>
        <taxon>Pentapetalae</taxon>
        <taxon>rosids</taxon>
        <taxon>fabids</taxon>
        <taxon>Malpighiales</taxon>
        <taxon>Salicaceae</taxon>
        <taxon>Saliceae</taxon>
        <taxon>Populus</taxon>
    </lineage>
</organism>
<proteinExistence type="predicted"/>
<evidence type="ECO:0000313" key="1">
    <source>
        <dbReference type="EMBL" id="PNT01078.1"/>
    </source>
</evidence>
<protein>
    <submittedName>
        <fullName evidence="1">Uncharacterized protein</fullName>
    </submittedName>
</protein>
<keyword evidence="2" id="KW-1185">Reference proteome</keyword>
<evidence type="ECO:0000313" key="2">
    <source>
        <dbReference type="Proteomes" id="UP000006729"/>
    </source>
</evidence>